<evidence type="ECO:0000313" key="12">
    <source>
        <dbReference type="EMBL" id="HIW83043.1"/>
    </source>
</evidence>
<comment type="pathway">
    <text evidence="2 10">Cofactor biosynthesis; NAD(+) biosynthesis; deamido-NAD(+) from nicotinate D-ribonucleotide: step 1/1.</text>
</comment>
<dbReference type="GO" id="GO:0009435">
    <property type="term" value="P:NAD+ biosynthetic process"/>
    <property type="evidence" value="ECO:0007669"/>
    <property type="project" value="UniProtKB-UniRule"/>
</dbReference>
<name>A0A9D1R7N5_9FIRM</name>
<evidence type="ECO:0000256" key="7">
    <source>
        <dbReference type="ARBA" id="ARBA00022840"/>
    </source>
</evidence>
<evidence type="ECO:0000259" key="11">
    <source>
        <dbReference type="Pfam" id="PF01467"/>
    </source>
</evidence>
<dbReference type="EMBL" id="DXGF01000033">
    <property type="protein sequence ID" value="HIW83043.1"/>
    <property type="molecule type" value="Genomic_DNA"/>
</dbReference>
<comment type="similarity">
    <text evidence="10">Belongs to the NadD family.</text>
</comment>
<organism evidence="12 13">
    <name type="scientific">Candidatus Dorea gallistercoris</name>
    <dbReference type="NCBI Taxonomy" id="2838542"/>
    <lineage>
        <taxon>Bacteria</taxon>
        <taxon>Bacillati</taxon>
        <taxon>Bacillota</taxon>
        <taxon>Clostridia</taxon>
        <taxon>Lachnospirales</taxon>
        <taxon>Lachnospiraceae</taxon>
        <taxon>Dorea</taxon>
    </lineage>
</organism>
<evidence type="ECO:0000256" key="1">
    <source>
        <dbReference type="ARBA" id="ARBA00002324"/>
    </source>
</evidence>
<dbReference type="AlphaFoldDB" id="A0A9D1R7N5"/>
<keyword evidence="5 10" id="KW-0548">Nucleotidyltransferase</keyword>
<evidence type="ECO:0000256" key="6">
    <source>
        <dbReference type="ARBA" id="ARBA00022741"/>
    </source>
</evidence>
<evidence type="ECO:0000256" key="5">
    <source>
        <dbReference type="ARBA" id="ARBA00022695"/>
    </source>
</evidence>
<reference evidence="12" key="1">
    <citation type="journal article" date="2021" name="PeerJ">
        <title>Extensive microbial diversity within the chicken gut microbiome revealed by metagenomics and culture.</title>
        <authorList>
            <person name="Gilroy R."/>
            <person name="Ravi A."/>
            <person name="Getino M."/>
            <person name="Pursley I."/>
            <person name="Horton D.L."/>
            <person name="Alikhan N.F."/>
            <person name="Baker D."/>
            <person name="Gharbi K."/>
            <person name="Hall N."/>
            <person name="Watson M."/>
            <person name="Adriaenssens E.M."/>
            <person name="Foster-Nyarko E."/>
            <person name="Jarju S."/>
            <person name="Secka A."/>
            <person name="Antonio M."/>
            <person name="Oren A."/>
            <person name="Chaudhuri R.R."/>
            <person name="La Ragione R."/>
            <person name="Hildebrand F."/>
            <person name="Pallen M.J."/>
        </authorList>
    </citation>
    <scope>NUCLEOTIDE SEQUENCE</scope>
    <source>
        <strain evidence="12">ChiSxjej1B13-11762</strain>
    </source>
</reference>
<dbReference type="Pfam" id="PF01467">
    <property type="entry name" value="CTP_transf_like"/>
    <property type="match status" value="1"/>
</dbReference>
<evidence type="ECO:0000313" key="13">
    <source>
        <dbReference type="Proteomes" id="UP000824263"/>
    </source>
</evidence>
<dbReference type="InterPro" id="IPR005248">
    <property type="entry name" value="NadD/NMNAT"/>
</dbReference>
<dbReference type="CDD" id="cd02165">
    <property type="entry name" value="NMNAT"/>
    <property type="match status" value="1"/>
</dbReference>
<evidence type="ECO:0000256" key="4">
    <source>
        <dbReference type="ARBA" id="ARBA00022679"/>
    </source>
</evidence>
<dbReference type="InterPro" id="IPR004821">
    <property type="entry name" value="Cyt_trans-like"/>
</dbReference>
<evidence type="ECO:0000256" key="3">
    <source>
        <dbReference type="ARBA" id="ARBA00022642"/>
    </source>
</evidence>
<keyword evidence="3 10" id="KW-0662">Pyridine nucleotide biosynthesis</keyword>
<keyword evidence="8 10" id="KW-0520">NAD</keyword>
<comment type="caution">
    <text evidence="12">The sequence shown here is derived from an EMBL/GenBank/DDBJ whole genome shotgun (WGS) entry which is preliminary data.</text>
</comment>
<dbReference type="HAMAP" id="MF_00244">
    <property type="entry name" value="NaMN_adenylyltr"/>
    <property type="match status" value="1"/>
</dbReference>
<dbReference type="Gene3D" id="3.40.50.620">
    <property type="entry name" value="HUPs"/>
    <property type="match status" value="1"/>
</dbReference>
<protein>
    <recommendedName>
        <fullName evidence="10">Probable nicotinate-nucleotide adenylyltransferase</fullName>
        <ecNumber evidence="10">2.7.7.18</ecNumber>
    </recommendedName>
    <alternativeName>
        <fullName evidence="10">Deamido-NAD(+) diphosphorylase</fullName>
    </alternativeName>
    <alternativeName>
        <fullName evidence="10">Deamido-NAD(+) pyrophosphorylase</fullName>
    </alternativeName>
    <alternativeName>
        <fullName evidence="10">Nicotinate mononucleotide adenylyltransferase</fullName>
        <shortName evidence="10">NaMN adenylyltransferase</shortName>
    </alternativeName>
</protein>
<dbReference type="GO" id="GO:0004515">
    <property type="term" value="F:nicotinate-nucleotide adenylyltransferase activity"/>
    <property type="evidence" value="ECO:0007669"/>
    <property type="project" value="UniProtKB-UniRule"/>
</dbReference>
<evidence type="ECO:0000256" key="9">
    <source>
        <dbReference type="ARBA" id="ARBA00048721"/>
    </source>
</evidence>
<proteinExistence type="inferred from homology"/>
<dbReference type="Proteomes" id="UP000824263">
    <property type="component" value="Unassembled WGS sequence"/>
</dbReference>
<dbReference type="SUPFAM" id="SSF52374">
    <property type="entry name" value="Nucleotidylyl transferase"/>
    <property type="match status" value="1"/>
</dbReference>
<dbReference type="NCBIfam" id="TIGR00125">
    <property type="entry name" value="cyt_tran_rel"/>
    <property type="match status" value="1"/>
</dbReference>
<evidence type="ECO:0000256" key="8">
    <source>
        <dbReference type="ARBA" id="ARBA00023027"/>
    </source>
</evidence>
<reference evidence="12" key="2">
    <citation type="submission" date="2021-04" db="EMBL/GenBank/DDBJ databases">
        <authorList>
            <person name="Gilroy R."/>
        </authorList>
    </citation>
    <scope>NUCLEOTIDE SEQUENCE</scope>
    <source>
        <strain evidence="12">ChiSxjej1B13-11762</strain>
    </source>
</reference>
<accession>A0A9D1R7N5</accession>
<comment type="function">
    <text evidence="1 10">Catalyzes the reversible adenylation of nicotinate mononucleotide (NaMN) to nicotinic acid adenine dinucleotide (NaAD).</text>
</comment>
<evidence type="ECO:0000256" key="2">
    <source>
        <dbReference type="ARBA" id="ARBA00005019"/>
    </source>
</evidence>
<keyword evidence="6 10" id="KW-0547">Nucleotide-binding</keyword>
<evidence type="ECO:0000256" key="10">
    <source>
        <dbReference type="HAMAP-Rule" id="MF_00244"/>
    </source>
</evidence>
<comment type="catalytic activity">
    <reaction evidence="9 10">
        <text>nicotinate beta-D-ribonucleotide + ATP + H(+) = deamido-NAD(+) + diphosphate</text>
        <dbReference type="Rhea" id="RHEA:22860"/>
        <dbReference type="ChEBI" id="CHEBI:15378"/>
        <dbReference type="ChEBI" id="CHEBI:30616"/>
        <dbReference type="ChEBI" id="CHEBI:33019"/>
        <dbReference type="ChEBI" id="CHEBI:57502"/>
        <dbReference type="ChEBI" id="CHEBI:58437"/>
        <dbReference type="EC" id="2.7.7.18"/>
    </reaction>
</comment>
<gene>
    <name evidence="10 12" type="primary">nadD</name>
    <name evidence="12" type="ORF">H9873_01780</name>
</gene>
<dbReference type="InterPro" id="IPR014729">
    <property type="entry name" value="Rossmann-like_a/b/a_fold"/>
</dbReference>
<dbReference type="PANTHER" id="PTHR39321:SF3">
    <property type="entry name" value="PHOSPHOPANTETHEINE ADENYLYLTRANSFERASE"/>
    <property type="match status" value="1"/>
</dbReference>
<dbReference type="NCBIfam" id="TIGR00482">
    <property type="entry name" value="nicotinate (nicotinamide) nucleotide adenylyltransferase"/>
    <property type="match status" value="1"/>
</dbReference>
<dbReference type="EC" id="2.7.7.18" evidence="10"/>
<dbReference type="GO" id="GO:0005524">
    <property type="term" value="F:ATP binding"/>
    <property type="evidence" value="ECO:0007669"/>
    <property type="project" value="UniProtKB-KW"/>
</dbReference>
<dbReference type="PANTHER" id="PTHR39321">
    <property type="entry name" value="NICOTINATE-NUCLEOTIDE ADENYLYLTRANSFERASE-RELATED"/>
    <property type="match status" value="1"/>
</dbReference>
<keyword evidence="4 10" id="KW-0808">Transferase</keyword>
<keyword evidence="7 10" id="KW-0067">ATP-binding</keyword>
<dbReference type="NCBIfam" id="NF000840">
    <property type="entry name" value="PRK00071.1-3"/>
    <property type="match status" value="1"/>
</dbReference>
<sequence>MKIGIMGGTFDPIHNGHLMLADTAYRQFALDEIWFLPNGNPPHKKESSIGTDARRRSRMVALAIEGREGFRLEEYEVRRREVSCSYQTLEHFQKICPEDQFYFIIGADSLFAIETWVHPERIFSACTILAACRDDHDSREKMEQQIQYLKERYPEAQIRLLQSPLMAVSSHELREEIRLGRSIAGDVPEKVEAYIKREGLYESKDTENAEKAEATSG</sequence>
<feature type="domain" description="Cytidyltransferase-like" evidence="11">
    <location>
        <begin position="5"/>
        <end position="175"/>
    </location>
</feature>